<dbReference type="InterPro" id="IPR036047">
    <property type="entry name" value="F-box-like_dom_sf"/>
</dbReference>
<proteinExistence type="predicted"/>
<dbReference type="Proteomes" id="UP000225277">
    <property type="component" value="Unassembled WGS sequence"/>
</dbReference>
<evidence type="ECO:0000313" key="1">
    <source>
        <dbReference type="EMBL" id="CZT18273.1"/>
    </source>
</evidence>
<protein>
    <recommendedName>
        <fullName evidence="3">F-box domain-containing protein</fullName>
    </recommendedName>
</protein>
<dbReference type="SUPFAM" id="SSF81383">
    <property type="entry name" value="F-box domain"/>
    <property type="match status" value="1"/>
</dbReference>
<dbReference type="RefSeq" id="XP_023625163.1">
    <property type="nucleotide sequence ID" value="XM_023769395.1"/>
</dbReference>
<dbReference type="GeneID" id="35599297"/>
<gene>
    <name evidence="1" type="ORF">RCC_04118</name>
</gene>
<dbReference type="AlphaFoldDB" id="A0A2D3VCM8"/>
<dbReference type="OrthoDB" id="3643498at2759"/>
<dbReference type="STRING" id="112498.A0A2D3VCM8"/>
<accession>A0A2D3VCM8</accession>
<evidence type="ECO:0008006" key="3">
    <source>
        <dbReference type="Google" id="ProtNLM"/>
    </source>
</evidence>
<name>A0A2D3VCM8_9PEZI</name>
<sequence length="286" mass="33487">MDEAGTTATSALKESAFSMMMREARARKLQEADEDVKVPAEFTAMDNVFGIAELAEKIFLECRIQDLLVSYQRVNKQWHDIITSSKRLQQALFFESVSGHYVDSFGDHFANWWQYYDDEENDGDEGKLAEAQRRKDEGKRVLVFRNPFFEKLHHKTRTEKYRAPSAYVAAANEDYNRRRQDMDSRNASWRRMLVSQPPIIKRDFTRFDYPGLMPMTKESSSPLLLQDTLNDDDRCATRPDNVFDKMVPVVFAQDVKRINYEKGEYDFEVCQHDMAWDIKNALGYYS</sequence>
<dbReference type="EMBL" id="FJUY01000005">
    <property type="protein sequence ID" value="CZT18273.1"/>
    <property type="molecule type" value="Genomic_DNA"/>
</dbReference>
<reference evidence="1 2" key="1">
    <citation type="submission" date="2016-03" db="EMBL/GenBank/DDBJ databases">
        <authorList>
            <person name="Ploux O."/>
        </authorList>
    </citation>
    <scope>NUCLEOTIDE SEQUENCE [LARGE SCALE GENOMIC DNA]</scope>
    <source>
        <strain evidence="1 2">URUG2</strain>
    </source>
</reference>
<evidence type="ECO:0000313" key="2">
    <source>
        <dbReference type="Proteomes" id="UP000225277"/>
    </source>
</evidence>
<organism evidence="1 2">
    <name type="scientific">Ramularia collo-cygni</name>
    <dbReference type="NCBI Taxonomy" id="112498"/>
    <lineage>
        <taxon>Eukaryota</taxon>
        <taxon>Fungi</taxon>
        <taxon>Dikarya</taxon>
        <taxon>Ascomycota</taxon>
        <taxon>Pezizomycotina</taxon>
        <taxon>Dothideomycetes</taxon>
        <taxon>Dothideomycetidae</taxon>
        <taxon>Mycosphaerellales</taxon>
        <taxon>Mycosphaerellaceae</taxon>
        <taxon>Ramularia</taxon>
    </lineage>
</organism>
<keyword evidence="2" id="KW-1185">Reference proteome</keyword>